<dbReference type="InterPro" id="IPR001387">
    <property type="entry name" value="Cro/C1-type_HTH"/>
</dbReference>
<proteinExistence type="predicted"/>
<evidence type="ECO:0000313" key="3">
    <source>
        <dbReference type="Proteomes" id="UP000222916"/>
    </source>
</evidence>
<dbReference type="EMBL" id="CP022426">
    <property type="protein sequence ID" value="ATP07415.1"/>
    <property type="molecule type" value="Genomic_DNA"/>
</dbReference>
<dbReference type="CDD" id="cd00093">
    <property type="entry name" value="HTH_XRE"/>
    <property type="match status" value="1"/>
</dbReference>
<dbReference type="GO" id="GO:0003677">
    <property type="term" value="F:DNA binding"/>
    <property type="evidence" value="ECO:0007669"/>
    <property type="project" value="InterPro"/>
</dbReference>
<evidence type="ECO:0000313" key="2">
    <source>
        <dbReference type="EMBL" id="ATP07415.1"/>
    </source>
</evidence>
<accession>T0R244</accession>
<dbReference type="Proteomes" id="UP000222916">
    <property type="component" value="Chromosome"/>
</dbReference>
<organism evidence="2 3">
    <name type="scientific">Aeromonas salmonicida subsp. pectinolytica 34mel</name>
    <dbReference type="NCBI Taxonomy" id="1324960"/>
    <lineage>
        <taxon>Bacteria</taxon>
        <taxon>Pseudomonadati</taxon>
        <taxon>Pseudomonadota</taxon>
        <taxon>Gammaproteobacteria</taxon>
        <taxon>Aeromonadales</taxon>
        <taxon>Aeromonadaceae</taxon>
        <taxon>Aeromonas</taxon>
    </lineage>
</organism>
<dbReference type="SUPFAM" id="SSF47413">
    <property type="entry name" value="lambda repressor-like DNA-binding domains"/>
    <property type="match status" value="1"/>
</dbReference>
<reference evidence="3" key="1">
    <citation type="journal article" date="2018" name="BMC Genomics">
        <title>The complete and fully assembled genome sequence of Aeromonas salmonicida subsp. pectinolytica and its comparative analysis with other Aeromonas species: investigation of the mobilome in environmental and pathogenic strains.</title>
        <authorList>
            <person name="Pfeiffer F."/>
            <person name="Zamora-Lagos M.A."/>
            <person name="Blettinger M."/>
            <person name="Yeroslaviz A."/>
            <person name="Dahl A."/>
            <person name="Gruber S."/>
            <person name="Habermann B.H."/>
        </authorList>
    </citation>
    <scope>NUCLEOTIDE SEQUENCE [LARGE SCALE GENOMIC DNA]</scope>
    <source>
        <strain evidence="3">34mel</strain>
    </source>
</reference>
<feature type="domain" description="HTH cro/C1-type" evidence="1">
    <location>
        <begin position="33"/>
        <end position="90"/>
    </location>
</feature>
<dbReference type="Gene3D" id="1.10.260.40">
    <property type="entry name" value="lambda repressor-like DNA-binding domains"/>
    <property type="match status" value="1"/>
</dbReference>
<evidence type="ECO:0000259" key="1">
    <source>
        <dbReference type="PROSITE" id="PS50943"/>
    </source>
</evidence>
<protein>
    <submittedName>
        <fullName evidence="2">Cro/C1 family transcription regulator</fullName>
    </submittedName>
</protein>
<gene>
    <name evidence="2" type="ORF">Asalp_01540</name>
</gene>
<dbReference type="PROSITE" id="PS50943">
    <property type="entry name" value="HTH_CROC1"/>
    <property type="match status" value="1"/>
</dbReference>
<dbReference type="Pfam" id="PF01381">
    <property type="entry name" value="HTH_3"/>
    <property type="match status" value="1"/>
</dbReference>
<dbReference type="InterPro" id="IPR010982">
    <property type="entry name" value="Lambda_DNA-bd_dom_sf"/>
</dbReference>
<name>T0R244_AERSA</name>
<dbReference type="AlphaFoldDB" id="T0R244"/>
<dbReference type="SMART" id="SM00530">
    <property type="entry name" value="HTH_XRE"/>
    <property type="match status" value="1"/>
</dbReference>
<sequence>MRMKKLSIEEREELLRELLVKLHRGVIHEGDLLRKLRKEMLGMDQEGYASLIGISRRTLSAIERNTATPSMKTVDQVFRPFGLKMRLTPLNLGLQKQVADQLVDNEWE</sequence>